<evidence type="ECO:0000313" key="5">
    <source>
        <dbReference type="EMBL" id="PQP24687.1"/>
    </source>
</evidence>
<feature type="domain" description="AB hydrolase-1" evidence="3">
    <location>
        <begin position="155"/>
        <end position="309"/>
    </location>
</feature>
<dbReference type="InterPro" id="IPR000073">
    <property type="entry name" value="AB_hydrolase_1"/>
</dbReference>
<feature type="chain" id="PRO_5038686525" evidence="2">
    <location>
        <begin position="23"/>
        <end position="521"/>
    </location>
</feature>
<organism evidence="5 6">
    <name type="scientific">Rhodococcus opacus</name>
    <name type="common">Nocardia opaca</name>
    <dbReference type="NCBI Taxonomy" id="37919"/>
    <lineage>
        <taxon>Bacteria</taxon>
        <taxon>Bacillati</taxon>
        <taxon>Actinomycetota</taxon>
        <taxon>Actinomycetes</taxon>
        <taxon>Mycobacteriales</taxon>
        <taxon>Nocardiaceae</taxon>
        <taxon>Rhodococcus</taxon>
    </lineage>
</organism>
<evidence type="ECO:0000256" key="1">
    <source>
        <dbReference type="SAM" id="MobiDB-lite"/>
    </source>
</evidence>
<name>A0A2S8JCC6_RHOOP</name>
<dbReference type="EMBL" id="PUIO01000012">
    <property type="protein sequence ID" value="PQP24687.1"/>
    <property type="molecule type" value="Genomic_DNA"/>
</dbReference>
<dbReference type="Pfam" id="PF00561">
    <property type="entry name" value="Abhydrolase_1"/>
    <property type="match status" value="1"/>
</dbReference>
<comment type="caution">
    <text evidence="5">The sequence shown here is derived from an EMBL/GenBank/DDBJ whole genome shotgun (WGS) entry which is preliminary data.</text>
</comment>
<feature type="signal peptide" evidence="2">
    <location>
        <begin position="1"/>
        <end position="22"/>
    </location>
</feature>
<evidence type="ECO:0000313" key="6">
    <source>
        <dbReference type="Proteomes" id="UP000239290"/>
    </source>
</evidence>
<dbReference type="AlphaFoldDB" id="A0A2S8JCC6"/>
<accession>A0A2S8JCC6</accession>
<feature type="domain" description="Peptidase S33 tripeptidyl aminopeptidase-like C-terminal" evidence="4">
    <location>
        <begin position="419"/>
        <end position="519"/>
    </location>
</feature>
<reference evidence="6" key="1">
    <citation type="submission" date="2018-02" db="EMBL/GenBank/DDBJ databases">
        <title>Draft genome sequencing of Rhodococcus opacus KU647198.</title>
        <authorList>
            <person name="Zheng B.-X."/>
        </authorList>
    </citation>
    <scope>NUCLEOTIDE SEQUENCE [LARGE SCALE GENOMIC DNA]</scope>
    <source>
        <strain evidence="6">04-OD7</strain>
    </source>
</reference>
<keyword evidence="5" id="KW-0378">Hydrolase</keyword>
<dbReference type="Pfam" id="PF08386">
    <property type="entry name" value="Abhydrolase_4"/>
    <property type="match status" value="1"/>
</dbReference>
<proteinExistence type="predicted"/>
<dbReference type="InterPro" id="IPR013595">
    <property type="entry name" value="Pept_S33_TAP-like_C"/>
</dbReference>
<evidence type="ECO:0000259" key="4">
    <source>
        <dbReference type="Pfam" id="PF08386"/>
    </source>
</evidence>
<dbReference type="Proteomes" id="UP000239290">
    <property type="component" value="Unassembled WGS sequence"/>
</dbReference>
<gene>
    <name evidence="5" type="ORF">C5613_12675</name>
</gene>
<dbReference type="GO" id="GO:0016787">
    <property type="term" value="F:hydrolase activity"/>
    <property type="evidence" value="ECO:0007669"/>
    <property type="project" value="UniProtKB-KW"/>
</dbReference>
<dbReference type="Gene3D" id="3.40.50.1820">
    <property type="entry name" value="alpha/beta hydrolase"/>
    <property type="match status" value="1"/>
</dbReference>
<dbReference type="SUPFAM" id="SSF53474">
    <property type="entry name" value="alpha/beta-Hydrolases"/>
    <property type="match status" value="1"/>
</dbReference>
<sequence>MVAMRRSVLLAMVLVVCSACGAGPSNRPHVAVEREGGGSEPTATETENADAPPPVLQTPKNDLAWTDCTQSTLGALGPGATPPAGLIFECGSYESAVDESGTLPGSFTMGAMRARLADTPENAAPLVLTSGSDRSSTATLAALSTGGLTSLLSTRPVVAVDRRGIASSQEIECLTPELRSSLANLGQFDPGTGDQVDKVTALGRDATIACTDYLQPQELAFDSTHAADDIEELRRTWDVDALGILATGNGSAVALSYAAKYPDRVGRLVLDSPAVTTVDAATATEQQVAGQEAAFDAFARQCTALNCSLGADPRAAMTDAVTRAANGQIPRVSANALLTAVSGSLAAAGGDQQGRVRALSDAVSAALAGNTAPILAAIAQAEAAYEGDGQFITRCTDGQQWPAPDRVRELQKLWGERFPLFGPNAAVGLLACTSWPATAPPALPGELTLPVLVLSGTADPVVGNAGVGTVTGAVSSAGAATATLTWHGSGHPATHSDCAQKSIATYVADGALPPDGSACPA</sequence>
<evidence type="ECO:0000256" key="2">
    <source>
        <dbReference type="SAM" id="SignalP"/>
    </source>
</evidence>
<feature type="region of interest" description="Disordered" evidence="1">
    <location>
        <begin position="25"/>
        <end position="55"/>
    </location>
</feature>
<protein>
    <submittedName>
        <fullName evidence="5">Hydrolase</fullName>
    </submittedName>
</protein>
<evidence type="ECO:0000259" key="3">
    <source>
        <dbReference type="Pfam" id="PF00561"/>
    </source>
</evidence>
<dbReference type="InterPro" id="IPR029058">
    <property type="entry name" value="AB_hydrolase_fold"/>
</dbReference>
<keyword evidence="2" id="KW-0732">Signal</keyword>